<evidence type="ECO:0000313" key="1">
    <source>
        <dbReference type="EMBL" id="OGE25888.1"/>
    </source>
</evidence>
<organism evidence="1 2">
    <name type="scientific">Candidatus Daviesbacteria bacterium RIFCSPHIGHO2_02_FULL_39_12</name>
    <dbReference type="NCBI Taxonomy" id="1797770"/>
    <lineage>
        <taxon>Bacteria</taxon>
        <taxon>Candidatus Daviesiibacteriota</taxon>
    </lineage>
</organism>
<comment type="caution">
    <text evidence="1">The sequence shown here is derived from an EMBL/GenBank/DDBJ whole genome shotgun (WGS) entry which is preliminary data.</text>
</comment>
<accession>A0A1F5JBC3</accession>
<proteinExistence type="predicted"/>
<evidence type="ECO:0000313" key="2">
    <source>
        <dbReference type="Proteomes" id="UP000177042"/>
    </source>
</evidence>
<name>A0A1F5JBC3_9BACT</name>
<dbReference type="AlphaFoldDB" id="A0A1F5JBC3"/>
<gene>
    <name evidence="1" type="ORF">A3C26_00945</name>
</gene>
<dbReference type="Proteomes" id="UP000177042">
    <property type="component" value="Unassembled WGS sequence"/>
</dbReference>
<dbReference type="EMBL" id="MFCX01000019">
    <property type="protein sequence ID" value="OGE25888.1"/>
    <property type="molecule type" value="Genomic_DNA"/>
</dbReference>
<sequence length="68" mass="7831">MLQKDNFLYLSARTRTRVFPDRVGPQSYVPIIGPYTEAGLRVDILGRDEPDRQVGTWVLLYPSRIPLI</sequence>
<protein>
    <submittedName>
        <fullName evidence="1">Uncharacterized protein</fullName>
    </submittedName>
</protein>
<reference evidence="1 2" key="1">
    <citation type="journal article" date="2016" name="Nat. Commun.">
        <title>Thousands of microbial genomes shed light on interconnected biogeochemical processes in an aquifer system.</title>
        <authorList>
            <person name="Anantharaman K."/>
            <person name="Brown C.T."/>
            <person name="Hug L.A."/>
            <person name="Sharon I."/>
            <person name="Castelle C.J."/>
            <person name="Probst A.J."/>
            <person name="Thomas B.C."/>
            <person name="Singh A."/>
            <person name="Wilkins M.J."/>
            <person name="Karaoz U."/>
            <person name="Brodie E.L."/>
            <person name="Williams K.H."/>
            <person name="Hubbard S.S."/>
            <person name="Banfield J.F."/>
        </authorList>
    </citation>
    <scope>NUCLEOTIDE SEQUENCE [LARGE SCALE GENOMIC DNA]</scope>
</reference>